<reference evidence="3" key="1">
    <citation type="journal article" date="2019" name="Int. J. Syst. Evol. Microbiol.">
        <title>The Global Catalogue of Microorganisms (GCM) 10K type strain sequencing project: providing services to taxonomists for standard genome sequencing and annotation.</title>
        <authorList>
            <consortium name="The Broad Institute Genomics Platform"/>
            <consortium name="The Broad Institute Genome Sequencing Center for Infectious Disease"/>
            <person name="Wu L."/>
            <person name="Ma J."/>
        </authorList>
    </citation>
    <scope>NUCLEOTIDE SEQUENCE [LARGE SCALE GENOMIC DNA]</scope>
    <source>
        <strain evidence="3">CCUG 55328</strain>
    </source>
</reference>
<sequence>MIYDIKLKIRYDYTGAAAGGRQLVRVTPLDVPGRQRVVASLIEIAPDPAERRSWRDFFDNPTVEFALGGAHDHVDLTLKARVERFPSDGWLPLSIRWSDMPKELGTCRDLGARSPLHFVAPSVRVPHLPRIADYAAGICNGLDSDVTCQQVVLAIGNALHRDIRFDARATTVDTPVAEAFAKRRGVCQDMSHIMIAALRSLGIPAGYVSGFLRTLPPPGKPRLEGADAMHAWVRAWCGPETGWSDFDPTNDCLAGMDHIEVAWGRDYADVSPVKGMLRVAGAQSSRQSVDVIPVSG</sequence>
<dbReference type="SMART" id="SM00460">
    <property type="entry name" value="TGc"/>
    <property type="match status" value="1"/>
</dbReference>
<evidence type="ECO:0000313" key="2">
    <source>
        <dbReference type="EMBL" id="MFD1194643.1"/>
    </source>
</evidence>
<dbReference type="Pfam" id="PF01841">
    <property type="entry name" value="Transglut_core"/>
    <property type="match status" value="1"/>
</dbReference>
<dbReference type="RefSeq" id="WP_380790389.1">
    <property type="nucleotide sequence ID" value="NZ_JBHTKR010000003.1"/>
</dbReference>
<evidence type="ECO:0000259" key="1">
    <source>
        <dbReference type="SMART" id="SM00460"/>
    </source>
</evidence>
<dbReference type="PANTHER" id="PTHR33490:SF7">
    <property type="entry name" value="BLR2979 PROTEIN"/>
    <property type="match status" value="1"/>
</dbReference>
<dbReference type="EMBL" id="JBHTKR010000003">
    <property type="protein sequence ID" value="MFD1194643.1"/>
    <property type="molecule type" value="Genomic_DNA"/>
</dbReference>
<organism evidence="2 3">
    <name type="scientific">Seohaeicola saemankumensis</name>
    <dbReference type="NCBI Taxonomy" id="481181"/>
    <lineage>
        <taxon>Bacteria</taxon>
        <taxon>Pseudomonadati</taxon>
        <taxon>Pseudomonadota</taxon>
        <taxon>Alphaproteobacteria</taxon>
        <taxon>Rhodobacterales</taxon>
        <taxon>Roseobacteraceae</taxon>
        <taxon>Seohaeicola</taxon>
    </lineage>
</organism>
<dbReference type="Proteomes" id="UP001597151">
    <property type="component" value="Unassembled WGS sequence"/>
</dbReference>
<dbReference type="SUPFAM" id="SSF54001">
    <property type="entry name" value="Cysteine proteinases"/>
    <property type="match status" value="1"/>
</dbReference>
<evidence type="ECO:0000313" key="3">
    <source>
        <dbReference type="Proteomes" id="UP001597151"/>
    </source>
</evidence>
<dbReference type="Gene3D" id="3.10.620.30">
    <property type="match status" value="1"/>
</dbReference>
<dbReference type="Pfam" id="PF08379">
    <property type="entry name" value="Bact_transglu_N"/>
    <property type="match status" value="1"/>
</dbReference>
<dbReference type="PANTHER" id="PTHR33490">
    <property type="entry name" value="BLR5614 PROTEIN-RELATED"/>
    <property type="match status" value="1"/>
</dbReference>
<comment type="caution">
    <text evidence="2">The sequence shown here is derived from an EMBL/GenBank/DDBJ whole genome shotgun (WGS) entry which is preliminary data.</text>
</comment>
<feature type="domain" description="Transglutaminase-like" evidence="1">
    <location>
        <begin position="179"/>
        <end position="250"/>
    </location>
</feature>
<dbReference type="InterPro" id="IPR013589">
    <property type="entry name" value="Bac_transglu_N"/>
</dbReference>
<gene>
    <name evidence="2" type="ORF">ACFQ3C_08165</name>
</gene>
<accession>A0ABW3TC13</accession>
<proteinExistence type="predicted"/>
<dbReference type="InterPro" id="IPR038765">
    <property type="entry name" value="Papain-like_cys_pep_sf"/>
</dbReference>
<name>A0ABW3TC13_9RHOB</name>
<protein>
    <submittedName>
        <fullName evidence="2">Transglutaminase domain-containing protein</fullName>
    </submittedName>
</protein>
<dbReference type="InterPro" id="IPR002931">
    <property type="entry name" value="Transglutaminase-like"/>
</dbReference>
<keyword evidence="3" id="KW-1185">Reference proteome</keyword>